<protein>
    <submittedName>
        <fullName evidence="3">Uncharacterized protein</fullName>
    </submittedName>
</protein>
<organism evidence="3 4">
    <name type="scientific">Ensete ventricosum</name>
    <name type="common">Abyssinian banana</name>
    <name type="synonym">Musa ensete</name>
    <dbReference type="NCBI Taxonomy" id="4639"/>
    <lineage>
        <taxon>Eukaryota</taxon>
        <taxon>Viridiplantae</taxon>
        <taxon>Streptophyta</taxon>
        <taxon>Embryophyta</taxon>
        <taxon>Tracheophyta</taxon>
        <taxon>Spermatophyta</taxon>
        <taxon>Magnoliopsida</taxon>
        <taxon>Liliopsida</taxon>
        <taxon>Zingiberales</taxon>
        <taxon>Musaceae</taxon>
        <taxon>Ensete</taxon>
    </lineage>
</organism>
<sequence length="353" mass="39286">MAERCASGMTELMMAERHVSGTVQLTMAERCVLGTTELMMAERCVSGTIELTMAERRVSGMTKLMMVERCVSSTIKLTMVERCTSGTTELMMADRHVSGTIELTMTERRVSGIIDLTMAERRVLGAMDLNVLRKKPRMSGWKSAPAAGPEGAQPEVEVTHTEASAKRPAGSPIPNQTVASRPEKDLCGMRVQEDDEGYYVLQMADWAPRDSSAAMRARWPNLSYQTRVWDDPEVASEFDRGVLHLMLAKDLYTLPSEVLIARAAKQIMLADNAKLKSGLDELSSWLDKADKELNKLREGLAESQRQLKEQKVDRCKADDELLKLMRENESLKAELSGKSIANYRHSVGLGWGL</sequence>
<feature type="coiled-coil region" evidence="1">
    <location>
        <begin position="286"/>
        <end position="313"/>
    </location>
</feature>
<gene>
    <name evidence="3" type="ORF">B296_00025729</name>
</gene>
<feature type="compositionally biased region" description="Low complexity" evidence="2">
    <location>
        <begin position="144"/>
        <end position="155"/>
    </location>
</feature>
<evidence type="ECO:0000313" key="4">
    <source>
        <dbReference type="Proteomes" id="UP000287651"/>
    </source>
</evidence>
<evidence type="ECO:0000256" key="2">
    <source>
        <dbReference type="SAM" id="MobiDB-lite"/>
    </source>
</evidence>
<dbReference type="EMBL" id="AMZH03010493">
    <property type="protein sequence ID" value="RRT54644.1"/>
    <property type="molecule type" value="Genomic_DNA"/>
</dbReference>
<comment type="caution">
    <text evidence="3">The sequence shown here is derived from an EMBL/GenBank/DDBJ whole genome shotgun (WGS) entry which is preliminary data.</text>
</comment>
<keyword evidence="1" id="KW-0175">Coiled coil</keyword>
<name>A0A426YSE3_ENSVE</name>
<dbReference type="AlphaFoldDB" id="A0A426YSE3"/>
<evidence type="ECO:0000256" key="1">
    <source>
        <dbReference type="SAM" id="Coils"/>
    </source>
</evidence>
<reference evidence="3 4" key="1">
    <citation type="journal article" date="2014" name="Agronomy (Basel)">
        <title>A Draft Genome Sequence for Ensete ventricosum, the Drought-Tolerant Tree Against Hunger.</title>
        <authorList>
            <person name="Harrison J."/>
            <person name="Moore K.A."/>
            <person name="Paszkiewicz K."/>
            <person name="Jones T."/>
            <person name="Grant M."/>
            <person name="Ambacheew D."/>
            <person name="Muzemil S."/>
            <person name="Studholme D.J."/>
        </authorList>
    </citation>
    <scope>NUCLEOTIDE SEQUENCE [LARGE SCALE GENOMIC DNA]</scope>
</reference>
<proteinExistence type="predicted"/>
<feature type="region of interest" description="Disordered" evidence="2">
    <location>
        <begin position="138"/>
        <end position="180"/>
    </location>
</feature>
<evidence type="ECO:0000313" key="3">
    <source>
        <dbReference type="EMBL" id="RRT54644.1"/>
    </source>
</evidence>
<accession>A0A426YSE3</accession>
<dbReference type="Proteomes" id="UP000287651">
    <property type="component" value="Unassembled WGS sequence"/>
</dbReference>